<organism evidence="2 3">
    <name type="scientific">Natrinema pallidum DSM 3751</name>
    <dbReference type="NCBI Taxonomy" id="1227495"/>
    <lineage>
        <taxon>Archaea</taxon>
        <taxon>Methanobacteriati</taxon>
        <taxon>Methanobacteriota</taxon>
        <taxon>Stenosarchaea group</taxon>
        <taxon>Halobacteria</taxon>
        <taxon>Halobacteriales</taxon>
        <taxon>Natrialbaceae</taxon>
        <taxon>Natrinema</taxon>
    </lineage>
</organism>
<evidence type="ECO:0000256" key="1">
    <source>
        <dbReference type="SAM" id="MobiDB-lite"/>
    </source>
</evidence>
<comment type="caution">
    <text evidence="2">The sequence shown here is derived from an EMBL/GenBank/DDBJ whole genome shotgun (WGS) entry which is preliminary data.</text>
</comment>
<reference evidence="2 3" key="1">
    <citation type="journal article" date="2014" name="PLoS Genet.">
        <title>Phylogenetically driven sequencing of extremely halophilic archaea reveals strategies for static and dynamic osmo-response.</title>
        <authorList>
            <person name="Becker E.A."/>
            <person name="Seitzer P.M."/>
            <person name="Tritt A."/>
            <person name="Larsen D."/>
            <person name="Krusor M."/>
            <person name="Yao A.I."/>
            <person name="Wu D."/>
            <person name="Madern D."/>
            <person name="Eisen J.A."/>
            <person name="Darling A.E."/>
            <person name="Facciotti M.T."/>
        </authorList>
    </citation>
    <scope>NUCLEOTIDE SEQUENCE [LARGE SCALE GENOMIC DNA]</scope>
    <source>
        <strain evidence="2 3">DSM 3751</strain>
    </source>
</reference>
<name>L9YJL6_9EURY</name>
<feature type="region of interest" description="Disordered" evidence="1">
    <location>
        <begin position="1"/>
        <end position="21"/>
    </location>
</feature>
<feature type="compositionally biased region" description="Basic and acidic residues" evidence="1">
    <location>
        <begin position="1"/>
        <end position="10"/>
    </location>
</feature>
<proteinExistence type="predicted"/>
<evidence type="ECO:0000313" key="2">
    <source>
        <dbReference type="EMBL" id="ELY73118.1"/>
    </source>
</evidence>
<dbReference type="EMBL" id="AOII01000101">
    <property type="protein sequence ID" value="ELY73118.1"/>
    <property type="molecule type" value="Genomic_DNA"/>
</dbReference>
<protein>
    <submittedName>
        <fullName evidence="2">Thiamine pyrophosphate TPP binding domain-containing protein</fullName>
    </submittedName>
</protein>
<evidence type="ECO:0000313" key="3">
    <source>
        <dbReference type="Proteomes" id="UP000011618"/>
    </source>
</evidence>
<sequence>MLSEKQEAHRGAHPGTEPTIPGLVTVAESVASRPDTWTETALAFANASNECAR</sequence>
<accession>L9YJL6</accession>
<dbReference type="Proteomes" id="UP000011618">
    <property type="component" value="Unassembled WGS sequence"/>
</dbReference>
<gene>
    <name evidence="2" type="ORF">C487_17930</name>
</gene>
<dbReference type="AlphaFoldDB" id="L9YJL6"/>